<dbReference type="STRING" id="1122192.SAMN02745673_02405"/>
<evidence type="ECO:0000256" key="3">
    <source>
        <dbReference type="PIRSR" id="PIRSR600888-3"/>
    </source>
</evidence>
<dbReference type="RefSeq" id="WP_078761746.1">
    <property type="nucleotide sequence ID" value="NZ_FUWS01000006.1"/>
</dbReference>
<evidence type="ECO:0000256" key="1">
    <source>
        <dbReference type="ARBA" id="ARBA00010154"/>
    </source>
</evidence>
<evidence type="ECO:0000313" key="5">
    <source>
        <dbReference type="Proteomes" id="UP000190637"/>
    </source>
</evidence>
<reference evidence="4 5" key="1">
    <citation type="submission" date="2017-02" db="EMBL/GenBank/DDBJ databases">
        <authorList>
            <person name="Peterson S.W."/>
        </authorList>
    </citation>
    <scope>NUCLEOTIDE SEQUENCE [LARGE SCALE GENOMIC DNA]</scope>
    <source>
        <strain evidence="4 5">DSM 45154</strain>
    </source>
</reference>
<evidence type="ECO:0000313" key="4">
    <source>
        <dbReference type="EMBL" id="SKA09296.1"/>
    </source>
</evidence>
<proteinExistence type="inferred from homology"/>
<dbReference type="AlphaFoldDB" id="A0A1T4R087"/>
<dbReference type="PANTHER" id="PTHR21047:SF2">
    <property type="entry name" value="THYMIDINE DIPHOSPHO-4-KETO-RHAMNOSE 3,5-EPIMERASE"/>
    <property type="match status" value="1"/>
</dbReference>
<organism evidence="4 5">
    <name type="scientific">Marinactinospora thermotolerans DSM 45154</name>
    <dbReference type="NCBI Taxonomy" id="1122192"/>
    <lineage>
        <taxon>Bacteria</taxon>
        <taxon>Bacillati</taxon>
        <taxon>Actinomycetota</taxon>
        <taxon>Actinomycetes</taxon>
        <taxon>Streptosporangiales</taxon>
        <taxon>Nocardiopsidaceae</taxon>
        <taxon>Marinactinospora</taxon>
    </lineage>
</organism>
<sequence>MKYTELAIEGTLLVTPDVLADERGRFLEEFNSGSFEAHTGRTLPVAQLNLSVSHLGAVRGMHSYVLPGQCYYMICVQGAVLDVVLDIRVGSPTFGEHVAVTLDADRHQAMYVAEGLAHGFAPLTDGATIVYLATSLWRPGTQFGINPLDPRLGLPWPRHAGRDPLLSEKDRTAPSLAEARERGMLPSYADCRRIYRAASA</sequence>
<feature type="active site" description="Proton acceptor" evidence="2">
    <location>
        <position position="62"/>
    </location>
</feature>
<dbReference type="GO" id="GO:0000271">
    <property type="term" value="P:polysaccharide biosynthetic process"/>
    <property type="evidence" value="ECO:0007669"/>
    <property type="project" value="TreeGrafter"/>
</dbReference>
<evidence type="ECO:0000256" key="2">
    <source>
        <dbReference type="PIRSR" id="PIRSR600888-1"/>
    </source>
</evidence>
<feature type="site" description="Participates in a stacking interaction with the thymidine ring of dTDP-4-oxo-6-deoxyglucose" evidence="3">
    <location>
        <position position="137"/>
    </location>
</feature>
<accession>A0A1T4R087</accession>
<comment type="similarity">
    <text evidence="1">Belongs to the dTDP-4-dehydrorhamnose 3,5-epimerase family.</text>
</comment>
<dbReference type="EMBL" id="FUWS01000006">
    <property type="protein sequence ID" value="SKA09296.1"/>
    <property type="molecule type" value="Genomic_DNA"/>
</dbReference>
<dbReference type="Proteomes" id="UP000190637">
    <property type="component" value="Unassembled WGS sequence"/>
</dbReference>
<feature type="active site" description="Proton donor" evidence="2">
    <location>
        <position position="131"/>
    </location>
</feature>
<dbReference type="InterPro" id="IPR011051">
    <property type="entry name" value="RmlC_Cupin_sf"/>
</dbReference>
<dbReference type="GO" id="GO:0005829">
    <property type="term" value="C:cytosol"/>
    <property type="evidence" value="ECO:0007669"/>
    <property type="project" value="TreeGrafter"/>
</dbReference>
<name>A0A1T4R087_9ACTN</name>
<dbReference type="Gene3D" id="2.60.120.10">
    <property type="entry name" value="Jelly Rolls"/>
    <property type="match status" value="1"/>
</dbReference>
<dbReference type="InterPro" id="IPR000888">
    <property type="entry name" value="RmlC-like"/>
</dbReference>
<dbReference type="GO" id="GO:0008830">
    <property type="term" value="F:dTDP-4-dehydrorhamnose 3,5-epimerase activity"/>
    <property type="evidence" value="ECO:0007669"/>
    <property type="project" value="InterPro"/>
</dbReference>
<dbReference type="PANTHER" id="PTHR21047">
    <property type="entry name" value="DTDP-6-DEOXY-D-GLUCOSE-3,5 EPIMERASE"/>
    <property type="match status" value="1"/>
</dbReference>
<dbReference type="Pfam" id="PF00908">
    <property type="entry name" value="dTDP_sugar_isom"/>
    <property type="match status" value="1"/>
</dbReference>
<dbReference type="SUPFAM" id="SSF51182">
    <property type="entry name" value="RmlC-like cupins"/>
    <property type="match status" value="1"/>
</dbReference>
<dbReference type="CDD" id="cd00438">
    <property type="entry name" value="cupin_RmlC"/>
    <property type="match status" value="1"/>
</dbReference>
<gene>
    <name evidence="4" type="ORF">SAMN02745673_02405</name>
</gene>
<dbReference type="InterPro" id="IPR014710">
    <property type="entry name" value="RmlC-like_jellyroll"/>
</dbReference>
<dbReference type="OrthoDB" id="9800680at2"/>
<protein>
    <submittedName>
        <fullName evidence="4">dTDP-4-dehydrorhamnose 3,5-epimerase</fullName>
    </submittedName>
</protein>
<keyword evidence="5" id="KW-1185">Reference proteome</keyword>